<dbReference type="STRING" id="1469948.GCA_000732725_03802"/>
<dbReference type="RefSeq" id="WP_031392416.1">
    <property type="nucleotide sequence ID" value="NZ_JPNB01000002.1"/>
</dbReference>
<dbReference type="OrthoDB" id="9788468at2"/>
<dbReference type="InterPro" id="IPR029068">
    <property type="entry name" value="Glyas_Bleomycin-R_OHBP_Dase"/>
</dbReference>
<dbReference type="EMBL" id="SLUO01000004">
    <property type="protein sequence ID" value="TCL59325.1"/>
    <property type="molecule type" value="Genomic_DNA"/>
</dbReference>
<keyword evidence="2" id="KW-1185">Reference proteome</keyword>
<reference evidence="1 2" key="1">
    <citation type="submission" date="2019-03" db="EMBL/GenBank/DDBJ databases">
        <title>Genomic Encyclopedia of Type Strains, Phase IV (KMG-IV): sequencing the most valuable type-strain genomes for metagenomic binning, comparative biology and taxonomic classification.</title>
        <authorList>
            <person name="Goeker M."/>
        </authorList>
    </citation>
    <scope>NUCLEOTIDE SEQUENCE [LARGE SCALE GENOMIC DNA]</scope>
    <source>
        <strain evidence="1 2">DSM 100556</strain>
    </source>
</reference>
<dbReference type="SUPFAM" id="SSF54593">
    <property type="entry name" value="Glyoxalase/Bleomycin resistance protein/Dihydroxybiphenyl dioxygenase"/>
    <property type="match status" value="1"/>
</dbReference>
<sequence length="134" mass="15289">MIDLKVHHIGYLVKKINAAAAQFQQLGYVLRQDIIYDDYRKINICFMEKDGYVVELVSPVSSDSVVAGLLKKYKNTPYHLCYESRNFENDLAYLTENGYTAIDMPTPAPALENMRVTFLMNASLGMIELLEVRS</sequence>
<dbReference type="Proteomes" id="UP000295718">
    <property type="component" value="Unassembled WGS sequence"/>
</dbReference>
<comment type="caution">
    <text evidence="1">The sequence shown here is derived from an EMBL/GenBank/DDBJ whole genome shotgun (WGS) entry which is preliminary data.</text>
</comment>
<protein>
    <submittedName>
        <fullName evidence="1">Methylmalonyl-CoA epimerase</fullName>
    </submittedName>
</protein>
<dbReference type="Gene3D" id="3.10.180.10">
    <property type="entry name" value="2,3-Dihydroxybiphenyl 1,2-Dioxygenase, domain 1"/>
    <property type="match status" value="1"/>
</dbReference>
<proteinExistence type="predicted"/>
<organism evidence="1 2">
    <name type="scientific">Kineothrix alysoides</name>
    <dbReference type="NCBI Taxonomy" id="1469948"/>
    <lineage>
        <taxon>Bacteria</taxon>
        <taxon>Bacillati</taxon>
        <taxon>Bacillota</taxon>
        <taxon>Clostridia</taxon>
        <taxon>Lachnospirales</taxon>
        <taxon>Lachnospiraceae</taxon>
        <taxon>Kineothrix</taxon>
    </lineage>
</organism>
<dbReference type="Pfam" id="PF13669">
    <property type="entry name" value="Glyoxalase_4"/>
    <property type="match status" value="1"/>
</dbReference>
<name>A0A4R1R1U8_9FIRM</name>
<evidence type="ECO:0000313" key="2">
    <source>
        <dbReference type="Proteomes" id="UP000295718"/>
    </source>
</evidence>
<dbReference type="AlphaFoldDB" id="A0A4R1R1U8"/>
<accession>A0A4R1R1U8</accession>
<gene>
    <name evidence="1" type="ORF">EDD76_10461</name>
</gene>
<evidence type="ECO:0000313" key="1">
    <source>
        <dbReference type="EMBL" id="TCL59325.1"/>
    </source>
</evidence>